<dbReference type="Pfam" id="PF10551">
    <property type="entry name" value="MULE"/>
    <property type="match status" value="1"/>
</dbReference>
<comment type="subcellular location">
    <subcellularLocation>
        <location evidence="6">Nucleus</location>
    </subcellularLocation>
</comment>
<dbReference type="InterPro" id="IPR031052">
    <property type="entry name" value="FHY3/FAR1"/>
</dbReference>
<dbReference type="InterPro" id="IPR007527">
    <property type="entry name" value="Znf_SWIM"/>
</dbReference>
<reference evidence="9" key="1">
    <citation type="submission" date="2025-08" db="UniProtKB">
        <authorList>
            <consortium name="RefSeq"/>
        </authorList>
    </citation>
    <scope>IDENTIFICATION</scope>
    <source>
        <tissue evidence="9">Seedling</tissue>
    </source>
</reference>
<sequence length="432" mass="50594">MIFASLVGVNNHSQTVLFACAFLSDERTESFIWLFELLKESMPTNNPKMIITDQDPAMTKAIAQSLSNTFHRYCSWHILEKFSTYLNAIIYRNFYKDFQQCIWESECLEEFERKWVTTIEKASLYDNDWLKSIFEIRSRWVPAYVNHIFSAGISSSQRAESFHAFFKKYVSKKNLLMDFILRFNRALAHQRHEELRADHINIKEKPILKLPLEMEKQMAGIYTRKIFLEFQDELWHSLLIMPQLVRENATHKMYMVESSSNEGVSRVREIAYDKVLNYASCTCKKFESEGIPCRHILAFLRLFGNIPLLNQYIMNRWTRVAKSQIISDKQSIEISGKCSSMLMWQAKLFQLASEVIDKAITNEEAIIVNDGLQSLLDKIKSVVSNMKSGCISEKGPHKMRKIINKHRNLNLKLIVLLLQVCMRKLRDDPWVC</sequence>
<keyword evidence="4 6" id="KW-0862">Zinc</keyword>
<comment type="similarity">
    <text evidence="1 6">Belongs to the FHY3/FAR1 family.</text>
</comment>
<dbReference type="GeneID" id="125419901"/>
<dbReference type="RefSeq" id="XP_048322383.2">
    <property type="nucleotide sequence ID" value="XM_048466426.2"/>
</dbReference>
<keyword evidence="3 5" id="KW-0863">Zinc-finger</keyword>
<keyword evidence="6" id="KW-0539">Nucleus</keyword>
<evidence type="ECO:0000313" key="8">
    <source>
        <dbReference type="Proteomes" id="UP001652623"/>
    </source>
</evidence>
<dbReference type="PANTHER" id="PTHR31669">
    <property type="entry name" value="PROTEIN FAR1-RELATED SEQUENCE 10-RELATED"/>
    <property type="match status" value="1"/>
</dbReference>
<proteinExistence type="inferred from homology"/>
<accession>A0ABM3I7Q8</accession>
<evidence type="ECO:0000256" key="5">
    <source>
        <dbReference type="PROSITE-ProRule" id="PRU00325"/>
    </source>
</evidence>
<dbReference type="PANTHER" id="PTHR31669:SF302">
    <property type="entry name" value="PROTEIN FAR1-RELATED SEQUENCE"/>
    <property type="match status" value="1"/>
</dbReference>
<protein>
    <recommendedName>
        <fullName evidence="6">Protein FAR1-RELATED SEQUENCE</fullName>
    </recommendedName>
</protein>
<dbReference type="InterPro" id="IPR006564">
    <property type="entry name" value="Znf_PMZ"/>
</dbReference>
<dbReference type="PROSITE" id="PS50966">
    <property type="entry name" value="ZF_SWIM"/>
    <property type="match status" value="1"/>
</dbReference>
<evidence type="ECO:0000256" key="6">
    <source>
        <dbReference type="RuleBase" id="RU367018"/>
    </source>
</evidence>
<evidence type="ECO:0000313" key="9">
    <source>
        <dbReference type="RefSeq" id="XP_048322383.2"/>
    </source>
</evidence>
<gene>
    <name evidence="9" type="primary">LOC125419901</name>
</gene>
<dbReference type="Proteomes" id="UP001652623">
    <property type="component" value="Chromosome 10"/>
</dbReference>
<dbReference type="InterPro" id="IPR018289">
    <property type="entry name" value="MULE_transposase_dom"/>
</dbReference>
<evidence type="ECO:0000256" key="4">
    <source>
        <dbReference type="ARBA" id="ARBA00022833"/>
    </source>
</evidence>
<name>A0ABM3I7Q8_ZIZJJ</name>
<comment type="function">
    <text evidence="6">Putative transcription activator involved in regulating light control of development.</text>
</comment>
<evidence type="ECO:0000256" key="2">
    <source>
        <dbReference type="ARBA" id="ARBA00022723"/>
    </source>
</evidence>
<feature type="domain" description="SWIM-type" evidence="7">
    <location>
        <begin position="272"/>
        <end position="304"/>
    </location>
</feature>
<keyword evidence="2 6" id="KW-0479">Metal-binding</keyword>
<organism evidence="8 9">
    <name type="scientific">Ziziphus jujuba</name>
    <name type="common">Chinese jujube</name>
    <name type="synonym">Ziziphus sativa</name>
    <dbReference type="NCBI Taxonomy" id="326968"/>
    <lineage>
        <taxon>Eukaryota</taxon>
        <taxon>Viridiplantae</taxon>
        <taxon>Streptophyta</taxon>
        <taxon>Embryophyta</taxon>
        <taxon>Tracheophyta</taxon>
        <taxon>Spermatophyta</taxon>
        <taxon>Magnoliopsida</taxon>
        <taxon>eudicotyledons</taxon>
        <taxon>Gunneridae</taxon>
        <taxon>Pentapetalae</taxon>
        <taxon>rosids</taxon>
        <taxon>fabids</taxon>
        <taxon>Rosales</taxon>
        <taxon>Rhamnaceae</taxon>
        <taxon>Paliureae</taxon>
        <taxon>Ziziphus</taxon>
    </lineage>
</organism>
<evidence type="ECO:0000256" key="1">
    <source>
        <dbReference type="ARBA" id="ARBA00005889"/>
    </source>
</evidence>
<dbReference type="Pfam" id="PF04434">
    <property type="entry name" value="SWIM"/>
    <property type="match status" value="1"/>
</dbReference>
<keyword evidence="8" id="KW-1185">Reference proteome</keyword>
<evidence type="ECO:0000259" key="7">
    <source>
        <dbReference type="PROSITE" id="PS50966"/>
    </source>
</evidence>
<dbReference type="SMART" id="SM00575">
    <property type="entry name" value="ZnF_PMZ"/>
    <property type="match status" value="1"/>
</dbReference>
<evidence type="ECO:0000256" key="3">
    <source>
        <dbReference type="ARBA" id="ARBA00022771"/>
    </source>
</evidence>